<gene>
    <name evidence="1" type="ORF">EDC52_101773</name>
</gene>
<dbReference type="RefSeq" id="WP_131863979.1">
    <property type="nucleotide sequence ID" value="NZ_SMCR01000001.1"/>
</dbReference>
<evidence type="ECO:0000313" key="1">
    <source>
        <dbReference type="EMBL" id="TCW00423.1"/>
    </source>
</evidence>
<protein>
    <submittedName>
        <fullName evidence="1">Bacteriophage CII protein</fullName>
    </submittedName>
</protein>
<reference evidence="1 2" key="1">
    <citation type="submission" date="2019-03" db="EMBL/GenBank/DDBJ databases">
        <title>Genomic Encyclopedia of Type Strains, Phase IV (KMG-IV): sequencing the most valuable type-strain genomes for metagenomic binning, comparative biology and taxonomic classification.</title>
        <authorList>
            <person name="Goeker M."/>
        </authorList>
    </citation>
    <scope>NUCLEOTIDE SEQUENCE [LARGE SCALE GENOMIC DNA]</scope>
    <source>
        <strain evidence="1 2">DSM 19580</strain>
    </source>
</reference>
<dbReference type="InterPro" id="IPR010982">
    <property type="entry name" value="Lambda_DNA-bd_dom_sf"/>
</dbReference>
<dbReference type="OrthoDB" id="6499174at2"/>
<comment type="caution">
    <text evidence="1">The sequence shown here is derived from an EMBL/GenBank/DDBJ whole genome shotgun (WGS) entry which is preliminary data.</text>
</comment>
<dbReference type="SUPFAM" id="SSF47413">
    <property type="entry name" value="lambda repressor-like DNA-binding domains"/>
    <property type="match status" value="1"/>
</dbReference>
<dbReference type="AlphaFoldDB" id="A0A4R3Z5C9"/>
<keyword evidence="2" id="KW-1185">Reference proteome</keyword>
<dbReference type="GO" id="GO:0003677">
    <property type="term" value="F:DNA binding"/>
    <property type="evidence" value="ECO:0007669"/>
    <property type="project" value="InterPro"/>
</dbReference>
<dbReference type="GO" id="GO:0006355">
    <property type="term" value="P:regulation of DNA-templated transcription"/>
    <property type="evidence" value="ECO:0007669"/>
    <property type="project" value="InterPro"/>
</dbReference>
<dbReference type="InterPro" id="IPR007933">
    <property type="entry name" value="Transcrpt_activ_CII"/>
</dbReference>
<dbReference type="Proteomes" id="UP000295719">
    <property type="component" value="Unassembled WGS sequence"/>
</dbReference>
<dbReference type="Gene3D" id="1.10.260.40">
    <property type="entry name" value="lambda repressor-like DNA-binding domains"/>
    <property type="match status" value="1"/>
</dbReference>
<accession>A0A4R3Z5C9</accession>
<dbReference type="EMBL" id="SMCR01000001">
    <property type="protein sequence ID" value="TCW00423.1"/>
    <property type="molecule type" value="Genomic_DNA"/>
</dbReference>
<proteinExistence type="predicted"/>
<dbReference type="Pfam" id="PF05269">
    <property type="entry name" value="Phage_CII"/>
    <property type="match status" value="1"/>
</dbReference>
<evidence type="ECO:0000313" key="2">
    <source>
        <dbReference type="Proteomes" id="UP000295719"/>
    </source>
</evidence>
<organism evidence="1 2">
    <name type="scientific">Biostraticola tofi</name>
    <dbReference type="NCBI Taxonomy" id="466109"/>
    <lineage>
        <taxon>Bacteria</taxon>
        <taxon>Pseudomonadati</taxon>
        <taxon>Pseudomonadota</taxon>
        <taxon>Gammaproteobacteria</taxon>
        <taxon>Enterobacterales</taxon>
        <taxon>Bruguierivoracaceae</taxon>
        <taxon>Biostraticola</taxon>
    </lineage>
</organism>
<name>A0A4R3Z5C9_9GAMM</name>
<sequence length="97" mass="10488">MDIAYSRNKAREIETRIRGKIAAMGVCRVADVVGVHQSQVSRWQTGDNVVSKAAKLLAAIGFDEPDNSLVIQGEGTAEIAKMLTEMLGFIREPKGTA</sequence>